<keyword evidence="2" id="KW-1185">Reference proteome</keyword>
<keyword evidence="1" id="KW-0418">Kinase</keyword>
<protein>
    <submittedName>
        <fullName evidence="1">Kinase</fullName>
    </submittedName>
</protein>
<dbReference type="GO" id="GO:0016301">
    <property type="term" value="F:kinase activity"/>
    <property type="evidence" value="ECO:0007669"/>
    <property type="project" value="UniProtKB-KW"/>
</dbReference>
<organism evidence="1 2">
    <name type="scientific">Rhodococcus baikonurensis</name>
    <dbReference type="NCBI Taxonomy" id="172041"/>
    <lineage>
        <taxon>Bacteria</taxon>
        <taxon>Bacillati</taxon>
        <taxon>Actinomycetota</taxon>
        <taxon>Actinomycetes</taxon>
        <taxon>Mycobacteriales</taxon>
        <taxon>Nocardiaceae</taxon>
        <taxon>Rhodococcus</taxon>
        <taxon>Rhodococcus erythropolis group</taxon>
    </lineage>
</organism>
<accession>A0ABV5XAP5</accession>
<dbReference type="SUPFAM" id="SSF52540">
    <property type="entry name" value="P-loop containing nucleoside triphosphate hydrolases"/>
    <property type="match status" value="1"/>
</dbReference>
<dbReference type="RefSeq" id="WP_378374234.1">
    <property type="nucleotide sequence ID" value="NZ_JBHMAS010000006.1"/>
</dbReference>
<comment type="caution">
    <text evidence="1">The sequence shown here is derived from an EMBL/GenBank/DDBJ whole genome shotgun (WGS) entry which is preliminary data.</text>
</comment>
<dbReference type="Gene3D" id="3.40.50.300">
    <property type="entry name" value="P-loop containing nucleotide triphosphate hydrolases"/>
    <property type="match status" value="1"/>
</dbReference>
<name>A0ABV5XAP5_9NOCA</name>
<evidence type="ECO:0000313" key="1">
    <source>
        <dbReference type="EMBL" id="MFB9779535.1"/>
    </source>
</evidence>
<evidence type="ECO:0000313" key="2">
    <source>
        <dbReference type="Proteomes" id="UP001589587"/>
    </source>
</evidence>
<reference evidence="1 2" key="1">
    <citation type="submission" date="2024-09" db="EMBL/GenBank/DDBJ databases">
        <authorList>
            <person name="Sun Q."/>
            <person name="Mori K."/>
        </authorList>
    </citation>
    <scope>NUCLEOTIDE SEQUENCE [LARGE SCALE GENOMIC DNA]</scope>
    <source>
        <strain evidence="1 2">JCM 11411</strain>
    </source>
</reference>
<gene>
    <name evidence="1" type="ORF">ACFFQ6_07570</name>
</gene>
<dbReference type="Proteomes" id="UP001589587">
    <property type="component" value="Unassembled WGS sequence"/>
</dbReference>
<dbReference type="EMBL" id="JBHMAS010000006">
    <property type="protein sequence ID" value="MFB9779535.1"/>
    <property type="molecule type" value="Genomic_DNA"/>
</dbReference>
<keyword evidence="1" id="KW-0808">Transferase</keyword>
<proteinExistence type="predicted"/>
<sequence>MSPRALLLYGPPGSGKDTITAALTHLNPAYQLAERLKAGPGRSHGYRMTTIESIDALTARGEILWRNDRYSSTYATDRPHLDQMLADHQIPVLHLGQPDAIPAVTTAASDISWTVVELWCPREIMIERVTARGTGDVSERIAAYDQTPPLHGPTLRVSTAAFSPDAIARWIDILVRDNNS</sequence>
<dbReference type="InterPro" id="IPR027417">
    <property type="entry name" value="P-loop_NTPase"/>
</dbReference>